<protein>
    <recommendedName>
        <fullName evidence="1">B box-type domain-containing protein</fullName>
    </recommendedName>
</protein>
<name>V3ZZ04_LOTGI</name>
<dbReference type="SUPFAM" id="SSF49599">
    <property type="entry name" value="TRAF domain-like"/>
    <property type="match status" value="1"/>
</dbReference>
<keyword evidence="3" id="KW-1185">Reference proteome</keyword>
<evidence type="ECO:0000313" key="3">
    <source>
        <dbReference type="Proteomes" id="UP000030746"/>
    </source>
</evidence>
<accession>V3ZZ04</accession>
<dbReference type="OMA" id="RYDENHI"/>
<evidence type="ECO:0000259" key="1">
    <source>
        <dbReference type="Pfam" id="PF00643"/>
    </source>
</evidence>
<gene>
    <name evidence="2" type="ORF">LOTGIDRAFT_174682</name>
</gene>
<evidence type="ECO:0000313" key="2">
    <source>
        <dbReference type="EMBL" id="ESO96778.1"/>
    </source>
</evidence>
<sequence length="390" mass="45875">MCAGEGRRESILVRICLEFNSSLGEYLQDVGVLRERPIDYYCLTCHCVLCHKCFLKEHNVHEYLDVECETVKEKATELVLTSEKFIQNKIKDLEETHVMLVESRETLQRFTEDACSRITKQTDKIIADIKASSERIMTDVKNKSQESESKLTKTEEKIMVDIKNFKLNLETNFPSLTEDFDLQILVSFEKIKELEELCKDVKVETPSVVQYLDWKENDFSLITDMLGSMVLKQYDNTKLHESMVLKQYHIPKLHESNSYQFYYNINDIKKDDEVFYSQDKFSYSNLVWNCCVMRYNGYLYIYIGLLPDDNPRLNYCIIDYQISILNIDNKTITNTYSDKRLERGHAGWYLCWAKSITWSKLTDKNNGYLNSNNQFVIQGNITQIREISLK</sequence>
<proteinExistence type="predicted"/>
<dbReference type="InterPro" id="IPR008974">
    <property type="entry name" value="TRAF-like"/>
</dbReference>
<dbReference type="GO" id="GO:0005654">
    <property type="term" value="C:nucleoplasm"/>
    <property type="evidence" value="ECO:0007669"/>
    <property type="project" value="TreeGrafter"/>
</dbReference>
<dbReference type="EMBL" id="KB201363">
    <property type="protein sequence ID" value="ESO96778.1"/>
    <property type="molecule type" value="Genomic_DNA"/>
</dbReference>
<dbReference type="HOGENOM" id="CLU_708417_0_0_1"/>
<dbReference type="Gene3D" id="2.60.210.10">
    <property type="entry name" value="Apoptosis, Tumor Necrosis Factor Receptor Associated Protein 2, Chain A"/>
    <property type="match status" value="1"/>
</dbReference>
<dbReference type="RefSeq" id="XP_009052520.1">
    <property type="nucleotide sequence ID" value="XM_009054272.1"/>
</dbReference>
<dbReference type="PANTHER" id="PTHR25462:SF305">
    <property type="entry name" value="RING-TYPE DOMAIN-CONTAINING PROTEIN"/>
    <property type="match status" value="1"/>
</dbReference>
<reference evidence="2 3" key="1">
    <citation type="journal article" date="2013" name="Nature">
        <title>Insights into bilaterian evolution from three spiralian genomes.</title>
        <authorList>
            <person name="Simakov O."/>
            <person name="Marletaz F."/>
            <person name="Cho S.J."/>
            <person name="Edsinger-Gonzales E."/>
            <person name="Havlak P."/>
            <person name="Hellsten U."/>
            <person name="Kuo D.H."/>
            <person name="Larsson T."/>
            <person name="Lv J."/>
            <person name="Arendt D."/>
            <person name="Savage R."/>
            <person name="Osoegawa K."/>
            <person name="de Jong P."/>
            <person name="Grimwood J."/>
            <person name="Chapman J.A."/>
            <person name="Shapiro H."/>
            <person name="Aerts A."/>
            <person name="Otillar R.P."/>
            <person name="Terry A.Y."/>
            <person name="Boore J.L."/>
            <person name="Grigoriev I.V."/>
            <person name="Lindberg D.R."/>
            <person name="Seaver E.C."/>
            <person name="Weisblat D.A."/>
            <person name="Putnam N.H."/>
            <person name="Rokhsar D.S."/>
        </authorList>
    </citation>
    <scope>NUCLEOTIDE SEQUENCE [LARGE SCALE GENOMIC DNA]</scope>
</reference>
<feature type="domain" description="B box-type" evidence="1">
    <location>
        <begin position="36"/>
        <end position="65"/>
    </location>
</feature>
<dbReference type="InterPro" id="IPR000315">
    <property type="entry name" value="Znf_B-box"/>
</dbReference>
<dbReference type="CTD" id="20242854"/>
<dbReference type="GO" id="GO:0008270">
    <property type="term" value="F:zinc ion binding"/>
    <property type="evidence" value="ECO:0007669"/>
    <property type="project" value="InterPro"/>
</dbReference>
<dbReference type="KEGG" id="lgi:LOTGIDRAFT_174682"/>
<dbReference type="PANTHER" id="PTHR25462">
    <property type="entry name" value="BONUS, ISOFORM C-RELATED"/>
    <property type="match status" value="1"/>
</dbReference>
<organism evidence="2 3">
    <name type="scientific">Lottia gigantea</name>
    <name type="common">Giant owl limpet</name>
    <dbReference type="NCBI Taxonomy" id="225164"/>
    <lineage>
        <taxon>Eukaryota</taxon>
        <taxon>Metazoa</taxon>
        <taxon>Spiralia</taxon>
        <taxon>Lophotrochozoa</taxon>
        <taxon>Mollusca</taxon>
        <taxon>Gastropoda</taxon>
        <taxon>Patellogastropoda</taxon>
        <taxon>Lottioidea</taxon>
        <taxon>Lottiidae</taxon>
        <taxon>Lottia</taxon>
    </lineage>
</organism>
<dbReference type="GeneID" id="20242854"/>
<dbReference type="Pfam" id="PF00643">
    <property type="entry name" value="zf-B_box"/>
    <property type="match status" value="1"/>
</dbReference>
<dbReference type="SUPFAM" id="SSF57845">
    <property type="entry name" value="B-box zinc-binding domain"/>
    <property type="match status" value="1"/>
</dbReference>
<dbReference type="GO" id="GO:0061630">
    <property type="term" value="F:ubiquitin protein ligase activity"/>
    <property type="evidence" value="ECO:0007669"/>
    <property type="project" value="TreeGrafter"/>
</dbReference>
<dbReference type="Proteomes" id="UP000030746">
    <property type="component" value="Unassembled WGS sequence"/>
</dbReference>
<dbReference type="AlphaFoldDB" id="V3ZZ04"/>
<dbReference type="InterPro" id="IPR047153">
    <property type="entry name" value="TRIM45/56/19-like"/>
</dbReference>